<feature type="compositionally biased region" description="Low complexity" evidence="4">
    <location>
        <begin position="702"/>
        <end position="716"/>
    </location>
</feature>
<proteinExistence type="inferred from homology"/>
<comment type="caution">
    <text evidence="6">The sequence shown here is derived from an EMBL/GenBank/DDBJ whole genome shotgun (WGS) entry which is preliminary data.</text>
</comment>
<dbReference type="SUPFAM" id="SSF63763">
    <property type="entry name" value="SAND domain-like"/>
    <property type="match status" value="1"/>
</dbReference>
<dbReference type="Gene3D" id="3.10.260.20">
    <property type="entry name" value="Ski"/>
    <property type="match status" value="1"/>
</dbReference>
<dbReference type="InterPro" id="IPR047315">
    <property type="entry name" value="DHD_Ski"/>
</dbReference>
<dbReference type="InterPro" id="IPR023216">
    <property type="entry name" value="Tscrpt_reg_SKI_SnoN"/>
</dbReference>
<dbReference type="GO" id="GO:0005667">
    <property type="term" value="C:transcription regulator complex"/>
    <property type="evidence" value="ECO:0007669"/>
    <property type="project" value="TreeGrafter"/>
</dbReference>
<feature type="compositionally biased region" description="Low complexity" evidence="4">
    <location>
        <begin position="334"/>
        <end position="347"/>
    </location>
</feature>
<dbReference type="CDD" id="cd21083">
    <property type="entry name" value="DHD_Ski"/>
    <property type="match status" value="1"/>
</dbReference>
<dbReference type="AlphaFoldDB" id="A0A7L0E4X6"/>
<evidence type="ECO:0000256" key="2">
    <source>
        <dbReference type="ARBA" id="ARBA00022369"/>
    </source>
</evidence>
<dbReference type="GO" id="GO:0000978">
    <property type="term" value="F:RNA polymerase II cis-regulatory region sequence-specific DNA binding"/>
    <property type="evidence" value="ECO:0007669"/>
    <property type="project" value="TreeGrafter"/>
</dbReference>
<evidence type="ECO:0000313" key="6">
    <source>
        <dbReference type="EMBL" id="NXJ77888.1"/>
    </source>
</evidence>
<dbReference type="GO" id="GO:0000981">
    <property type="term" value="F:DNA-binding transcription factor activity, RNA polymerase II-specific"/>
    <property type="evidence" value="ECO:0007669"/>
    <property type="project" value="TreeGrafter"/>
</dbReference>
<dbReference type="InterPro" id="IPR009061">
    <property type="entry name" value="DNA-bd_dom_put_sf"/>
</dbReference>
<keyword evidence="7" id="KW-1185">Reference proteome</keyword>
<dbReference type="Gene3D" id="3.10.390.10">
    <property type="entry name" value="SAND domain-like"/>
    <property type="match status" value="1"/>
</dbReference>
<feature type="compositionally biased region" description="Low complexity" evidence="4">
    <location>
        <begin position="440"/>
        <end position="458"/>
    </location>
</feature>
<dbReference type="PANTHER" id="PTHR10005:SF15">
    <property type="entry name" value="SKI ONCOGENE"/>
    <property type="match status" value="1"/>
</dbReference>
<dbReference type="GO" id="GO:0005634">
    <property type="term" value="C:nucleus"/>
    <property type="evidence" value="ECO:0007669"/>
    <property type="project" value="TreeGrafter"/>
</dbReference>
<dbReference type="GO" id="GO:0030512">
    <property type="term" value="P:negative regulation of transforming growth factor beta receptor signaling pathway"/>
    <property type="evidence" value="ECO:0007669"/>
    <property type="project" value="TreeGrafter"/>
</dbReference>
<dbReference type="InterPro" id="IPR014890">
    <property type="entry name" value="c-SKI_SMAD4-bd_dom"/>
</dbReference>
<feature type="non-terminal residue" evidence="6">
    <location>
        <position position="1"/>
    </location>
</feature>
<dbReference type="SMART" id="SM01046">
    <property type="entry name" value="c-SKI_SMAD_bind"/>
    <property type="match status" value="1"/>
</dbReference>
<dbReference type="Pfam" id="PF08782">
    <property type="entry name" value="c-SKI_SMAD_bind"/>
    <property type="match status" value="1"/>
</dbReference>
<dbReference type="GO" id="GO:0030514">
    <property type="term" value="P:negative regulation of BMP signaling pathway"/>
    <property type="evidence" value="ECO:0007669"/>
    <property type="project" value="TreeGrafter"/>
</dbReference>
<dbReference type="Pfam" id="PF02437">
    <property type="entry name" value="Ski_Sno_DHD"/>
    <property type="match status" value="1"/>
</dbReference>
<dbReference type="EMBL" id="VXAG01000253">
    <property type="protein sequence ID" value="NXJ77888.1"/>
    <property type="molecule type" value="Genomic_DNA"/>
</dbReference>
<feature type="region of interest" description="Disordered" evidence="4">
    <location>
        <begin position="695"/>
        <end position="716"/>
    </location>
</feature>
<protein>
    <recommendedName>
        <fullName evidence="2">Ski oncogene</fullName>
    </recommendedName>
    <alternativeName>
        <fullName evidence="3">Proto-oncogene c-Ski</fullName>
    </alternativeName>
</protein>
<feature type="compositionally biased region" description="Polar residues" evidence="4">
    <location>
        <begin position="420"/>
        <end position="431"/>
    </location>
</feature>
<evidence type="ECO:0000256" key="1">
    <source>
        <dbReference type="ARBA" id="ARBA00009513"/>
    </source>
</evidence>
<feature type="non-terminal residue" evidence="6">
    <location>
        <position position="716"/>
    </location>
</feature>
<dbReference type="SUPFAM" id="SSF46955">
    <property type="entry name" value="Putative DNA-binding domain"/>
    <property type="match status" value="1"/>
</dbReference>
<evidence type="ECO:0000259" key="5">
    <source>
        <dbReference type="SMART" id="SM01046"/>
    </source>
</evidence>
<dbReference type="Proteomes" id="UP000550660">
    <property type="component" value="Unassembled WGS sequence"/>
</dbReference>
<evidence type="ECO:0000256" key="4">
    <source>
        <dbReference type="SAM" id="MobiDB-lite"/>
    </source>
</evidence>
<feature type="region of interest" description="Disordered" evidence="4">
    <location>
        <begin position="296"/>
        <end position="349"/>
    </location>
</feature>
<organism evidence="6 7">
    <name type="scientific">Trogon melanurus</name>
    <name type="common">Black-tailed trogon</name>
    <dbReference type="NCBI Taxonomy" id="56311"/>
    <lineage>
        <taxon>Eukaryota</taxon>
        <taxon>Metazoa</taxon>
        <taxon>Chordata</taxon>
        <taxon>Craniata</taxon>
        <taxon>Vertebrata</taxon>
        <taxon>Euteleostomi</taxon>
        <taxon>Archelosauria</taxon>
        <taxon>Archosauria</taxon>
        <taxon>Dinosauria</taxon>
        <taxon>Saurischia</taxon>
        <taxon>Theropoda</taxon>
        <taxon>Coelurosauria</taxon>
        <taxon>Aves</taxon>
        <taxon>Neognathae</taxon>
        <taxon>Neoaves</taxon>
        <taxon>Telluraves</taxon>
        <taxon>Coraciimorphae</taxon>
        <taxon>Trogoniformes</taxon>
        <taxon>Trogonidae</taxon>
        <taxon>Trogon</taxon>
    </lineage>
</organism>
<gene>
    <name evidence="6" type="primary">Ski</name>
    <name evidence="6" type="ORF">TROMEL_R02056</name>
</gene>
<comment type="similarity">
    <text evidence="1">Belongs to the SKI family.</text>
</comment>
<evidence type="ECO:0000256" key="3">
    <source>
        <dbReference type="ARBA" id="ARBA00032146"/>
    </source>
</evidence>
<dbReference type="FunFam" id="3.10.260.20:FF:000002">
    <property type="entry name" value="SKI-like oncogene a"/>
    <property type="match status" value="1"/>
</dbReference>
<feature type="region of interest" description="Disordered" evidence="4">
    <location>
        <begin position="420"/>
        <end position="525"/>
    </location>
</feature>
<feature type="compositionally biased region" description="Low complexity" evidence="4">
    <location>
        <begin position="478"/>
        <end position="494"/>
    </location>
</feature>
<dbReference type="OrthoDB" id="3938623at2759"/>
<reference evidence="6 7" key="1">
    <citation type="submission" date="2019-09" db="EMBL/GenBank/DDBJ databases">
        <title>Bird 10,000 Genomes (B10K) Project - Family phase.</title>
        <authorList>
            <person name="Zhang G."/>
        </authorList>
    </citation>
    <scope>NUCLEOTIDE SEQUENCE [LARGE SCALE GENOMIC DNA]</scope>
    <source>
        <strain evidence="6">B10K-DU-007-40</strain>
        <tissue evidence="6">Mixed tissue sample</tissue>
    </source>
</reference>
<dbReference type="InterPro" id="IPR037000">
    <property type="entry name" value="Ski_DNA-bd_sf"/>
</dbReference>
<dbReference type="InterPro" id="IPR003380">
    <property type="entry name" value="SKI/SNO/DAC"/>
</dbReference>
<dbReference type="GO" id="GO:0000122">
    <property type="term" value="P:negative regulation of transcription by RNA polymerase II"/>
    <property type="evidence" value="ECO:0007669"/>
    <property type="project" value="TreeGrafter"/>
</dbReference>
<dbReference type="FunFam" id="3.10.390.10:FF:000002">
    <property type="entry name" value="Putative ski oncogene"/>
    <property type="match status" value="1"/>
</dbReference>
<dbReference type="InterPro" id="IPR010919">
    <property type="entry name" value="SAND-like_dom_sf"/>
</dbReference>
<accession>A0A7L0E4X6</accession>
<sequence length="716" mass="80148">METVSRSSFQPHPGLQKTLEQFHLSSMSSLGGPAAFSARWAQEMYKKDNGKDPAEPVLHLPPIQPPPVMPGPFFMPSDRSTERCETILEGETISCFVVGGEKRLCLPQILNSVLRDFSLQQINSVCDELHIYCSRCTADQLEILKVMGILPFSAPSCGLITKTDAERLCNALLYGGTYPPHCKKEFSSTIELELTEKSFKVYHECFGKCKGLLVPELYSNPSAACIQCLDCRLMYPPHKFVVHSHKSLENRTCHWGFDSANWRSYILLSQDYTGKEEKARLGQLLDEMKEKFDYNNKYKRKAPRVPSDPPASKKPKIDDSASQSPASTEKEKQSSWLRSLSSSSNKSIGCVHPRQRLSAFRPWSPAVSANEKELSTHLPALIRDSFYSYKSFENAVAPNVALAPPAQQKIVSNPPCATVVSRSSEPLSSPAQPRKRKLAAETTAVPEAAATAAATVTAPEEDKESEAEIEVETREEFTSSLSSLSSPSFTSSSSAKDMSSPGMQAPVPVSSSYEVAPHPDSHSSGLEAELEHLRQALDSGLDTKEAKEKFLHEVVKMRVKQEEKLNAALQAKRSLHQELEFLRVAKKEKLREATEAKRNLRKEIERLRAENEKKMKEANESRIRLKRELEQARQIRVCDKGCEAGRLRAKYSAQIEDLQVKLQHAEADREQLRADLLHEREAREHLEKVVKELQEQLWPKASSQPSSDTTTSSLEN</sequence>
<dbReference type="GO" id="GO:0005737">
    <property type="term" value="C:cytoplasm"/>
    <property type="evidence" value="ECO:0007669"/>
    <property type="project" value="TreeGrafter"/>
</dbReference>
<name>A0A7L0E4X6_TROML</name>
<dbReference type="PANTHER" id="PTHR10005">
    <property type="entry name" value="SKI ONCOGENE-RELATED"/>
    <property type="match status" value="1"/>
</dbReference>
<feature type="domain" description="c-SKI SMAD4-binding" evidence="5">
    <location>
        <begin position="198"/>
        <end position="293"/>
    </location>
</feature>
<evidence type="ECO:0000313" key="7">
    <source>
        <dbReference type="Proteomes" id="UP000550660"/>
    </source>
</evidence>
<dbReference type="GO" id="GO:0046332">
    <property type="term" value="F:SMAD binding"/>
    <property type="evidence" value="ECO:0007669"/>
    <property type="project" value="InterPro"/>
</dbReference>
<feature type="compositionally biased region" description="Acidic residues" evidence="4">
    <location>
        <begin position="459"/>
        <end position="470"/>
    </location>
</feature>